<evidence type="ECO:0000313" key="4">
    <source>
        <dbReference type="Ensembl" id="ENSSVLP00005029936.1"/>
    </source>
</evidence>
<dbReference type="GO" id="GO:0007286">
    <property type="term" value="P:spermatid development"/>
    <property type="evidence" value="ECO:0007669"/>
    <property type="project" value="UniProtKB-ARBA"/>
</dbReference>
<feature type="domain" description="Golgi associated RAB2 interactor protein-like Rab2B-binding" evidence="3">
    <location>
        <begin position="1"/>
        <end position="63"/>
    </location>
</feature>
<sequence>MIPLDLVHLYVHDLSSWRLKLRLVTGRCYYLELDAPDHEVGFLFNRWIRLINLLREPATTWAPRTLHTPPLDMSLATAPASTWHLQVGASPSLSPVAIAEPTFPYKMLASQKKKKKAKVSQPGRSQAVGDSVPLVWSQLEHAGDKRRATEKKSHPDAHPDRSDTQIHVSGKASITIRTIFSIISNTINQSQSSKSDEATGKGGVIKNPTRCISNESPDFTFPGSYDHLETLLWKQDIEELMDPESSTLSSSSLGPSPYPPPRYLFPARISFPGPRDKARNMGSRQGQGPLLSQKAAPAPTTSLKAPFIVDQSHKVPAIPAPSRKAPAPRAPVRKATAGGGPSQKMPPASAFPQKTPAIPYPSRKHPAVYFPPQKTLPPSQKALPVSAVPPVPNKESLFPLAPSQKAPTSLPQYQMAGGPSTLQEKAIAKLDVLPVGVSGGDMLERSEEKPKTVVLLGAQETNKVEMRTQMMSLELPFTTTKKESEDILVSKTRELTLDGLKGRGKVEDRASKMKEELSLDLPGMKSKEVERQKRWIKTKEMAIEGPLPEQSRPFSVEGLALAKFGAQEWQELVGGGAVAQH</sequence>
<feature type="region of interest" description="Disordered" evidence="2">
    <location>
        <begin position="269"/>
        <end position="298"/>
    </location>
</feature>
<dbReference type="Ensembl" id="ENSSVLT00005033248.1">
    <property type="protein sequence ID" value="ENSSVLP00005029936.1"/>
    <property type="gene ID" value="ENSSVLG00005023607.1"/>
</dbReference>
<dbReference type="Pfam" id="PF12480">
    <property type="entry name" value="GARIL_Rab2_bd"/>
    <property type="match status" value="1"/>
</dbReference>
<comment type="similarity">
    <text evidence="1">Belongs to the GARIN family.</text>
</comment>
<reference evidence="4" key="1">
    <citation type="submission" date="2025-08" db="UniProtKB">
        <authorList>
            <consortium name="Ensembl"/>
        </authorList>
    </citation>
    <scope>IDENTIFICATION</scope>
</reference>
<dbReference type="PANTHER" id="PTHR22574">
    <property type="match status" value="1"/>
</dbReference>
<feature type="region of interest" description="Disordered" evidence="2">
    <location>
        <begin position="316"/>
        <end position="350"/>
    </location>
</feature>
<name>A0A8D2DUC9_SCIVU</name>
<dbReference type="GO" id="GO:0005634">
    <property type="term" value="C:nucleus"/>
    <property type="evidence" value="ECO:0007669"/>
    <property type="project" value="TreeGrafter"/>
</dbReference>
<reference evidence="4" key="2">
    <citation type="submission" date="2025-09" db="UniProtKB">
        <authorList>
            <consortium name="Ensembl"/>
        </authorList>
    </citation>
    <scope>IDENTIFICATION</scope>
</reference>
<dbReference type="AlphaFoldDB" id="A0A8D2DUC9"/>
<feature type="region of interest" description="Disordered" evidence="2">
    <location>
        <begin position="188"/>
        <end position="209"/>
    </location>
</feature>
<dbReference type="GeneTree" id="ENSGT00940000163150"/>
<dbReference type="InterPro" id="IPR022168">
    <property type="entry name" value="GARIL-like_Rab2B-bd"/>
</dbReference>
<evidence type="ECO:0000259" key="3">
    <source>
        <dbReference type="Pfam" id="PF12480"/>
    </source>
</evidence>
<accession>A0A8D2DUC9</accession>
<evidence type="ECO:0000256" key="1">
    <source>
        <dbReference type="ARBA" id="ARBA00038379"/>
    </source>
</evidence>
<dbReference type="PANTHER" id="PTHR22574:SF12">
    <property type="entry name" value="GOLGI-ASSOCIATED RAB2 INTERACTOR PROTEIN 5B"/>
    <property type="match status" value="1"/>
</dbReference>
<dbReference type="OrthoDB" id="9837956at2759"/>
<keyword evidence="5" id="KW-1185">Reference proteome</keyword>
<feature type="compositionally biased region" description="Basic and acidic residues" evidence="2">
    <location>
        <begin position="141"/>
        <end position="164"/>
    </location>
</feature>
<evidence type="ECO:0000313" key="5">
    <source>
        <dbReference type="Proteomes" id="UP000694564"/>
    </source>
</evidence>
<evidence type="ECO:0000256" key="2">
    <source>
        <dbReference type="SAM" id="MobiDB-lite"/>
    </source>
</evidence>
<dbReference type="Proteomes" id="UP000694564">
    <property type="component" value="Chromosome 17"/>
</dbReference>
<proteinExistence type="inferred from homology"/>
<feature type="compositionally biased region" description="Low complexity" evidence="2">
    <location>
        <begin position="316"/>
        <end position="327"/>
    </location>
</feature>
<feature type="region of interest" description="Disordered" evidence="2">
    <location>
        <begin position="141"/>
        <end position="168"/>
    </location>
</feature>
<protein>
    <recommendedName>
        <fullName evidence="3">Golgi associated RAB2 interactor protein-like Rab2B-binding domain-containing protein</fullName>
    </recommendedName>
</protein>
<organism evidence="4 5">
    <name type="scientific">Sciurus vulgaris</name>
    <name type="common">Eurasian red squirrel</name>
    <dbReference type="NCBI Taxonomy" id="55149"/>
    <lineage>
        <taxon>Eukaryota</taxon>
        <taxon>Metazoa</taxon>
        <taxon>Chordata</taxon>
        <taxon>Craniata</taxon>
        <taxon>Vertebrata</taxon>
        <taxon>Euteleostomi</taxon>
        <taxon>Mammalia</taxon>
        <taxon>Eutheria</taxon>
        <taxon>Euarchontoglires</taxon>
        <taxon>Glires</taxon>
        <taxon>Rodentia</taxon>
        <taxon>Sciuromorpha</taxon>
        <taxon>Sciuridae</taxon>
        <taxon>Sciurinae</taxon>
        <taxon>Sciurini</taxon>
        <taxon>Sciurus</taxon>
    </lineage>
</organism>